<sequence length="73" mass="8512">NEDEKKLNNEIEKQKAFEPITNGLKNVEEAVRKTDDDIKAFLVPVKPLTQTSDFIIKQQNMIQNRDLEIEIKN</sequence>
<gene>
    <name evidence="1" type="ORF">CINCED_3A003216</name>
</gene>
<dbReference type="AlphaFoldDB" id="A0A5E4N7D0"/>
<dbReference type="EMBL" id="CABPRJ010001596">
    <property type="protein sequence ID" value="VVC39068.1"/>
    <property type="molecule type" value="Genomic_DNA"/>
</dbReference>
<dbReference type="Proteomes" id="UP000325440">
    <property type="component" value="Unassembled WGS sequence"/>
</dbReference>
<proteinExistence type="predicted"/>
<keyword evidence="2" id="KW-1185">Reference proteome</keyword>
<feature type="non-terminal residue" evidence="1">
    <location>
        <position position="1"/>
    </location>
</feature>
<protein>
    <submittedName>
        <fullName evidence="1">Uncharacterized protein</fullName>
    </submittedName>
</protein>
<accession>A0A5E4N7D0</accession>
<organism evidence="1 2">
    <name type="scientific">Cinara cedri</name>
    <dbReference type="NCBI Taxonomy" id="506608"/>
    <lineage>
        <taxon>Eukaryota</taxon>
        <taxon>Metazoa</taxon>
        <taxon>Ecdysozoa</taxon>
        <taxon>Arthropoda</taxon>
        <taxon>Hexapoda</taxon>
        <taxon>Insecta</taxon>
        <taxon>Pterygota</taxon>
        <taxon>Neoptera</taxon>
        <taxon>Paraneoptera</taxon>
        <taxon>Hemiptera</taxon>
        <taxon>Sternorrhyncha</taxon>
        <taxon>Aphidomorpha</taxon>
        <taxon>Aphidoidea</taxon>
        <taxon>Aphididae</taxon>
        <taxon>Lachninae</taxon>
        <taxon>Cinara</taxon>
    </lineage>
</organism>
<evidence type="ECO:0000313" key="1">
    <source>
        <dbReference type="EMBL" id="VVC39068.1"/>
    </source>
</evidence>
<reference evidence="1 2" key="1">
    <citation type="submission" date="2019-08" db="EMBL/GenBank/DDBJ databases">
        <authorList>
            <person name="Alioto T."/>
            <person name="Alioto T."/>
            <person name="Gomez Garrido J."/>
        </authorList>
    </citation>
    <scope>NUCLEOTIDE SEQUENCE [LARGE SCALE GENOMIC DNA]</scope>
</reference>
<name>A0A5E4N7D0_9HEMI</name>
<evidence type="ECO:0000313" key="2">
    <source>
        <dbReference type="Proteomes" id="UP000325440"/>
    </source>
</evidence>